<keyword evidence="6" id="KW-0813">Transport</keyword>
<comment type="subcellular location">
    <subcellularLocation>
        <location evidence="2">Cell membrane</location>
        <topology evidence="2">Lipid-anchor</topology>
    </subcellularLocation>
    <subcellularLocation>
        <location evidence="3">Cytoplasmic vesicle</location>
        <location evidence="3">Phagosome membrane</location>
        <topology evidence="3">Lipid-anchor</topology>
        <orientation evidence="3">Cytoplasmic side</orientation>
    </subcellularLocation>
</comment>
<dbReference type="AlphaFoldDB" id="A0AAN9VSD7"/>
<keyword evidence="14" id="KW-0449">Lipoprotein</keyword>
<evidence type="ECO:0000256" key="9">
    <source>
        <dbReference type="ARBA" id="ARBA00022741"/>
    </source>
</evidence>
<dbReference type="SMART" id="SM00176">
    <property type="entry name" value="RAN"/>
    <property type="match status" value="1"/>
</dbReference>
<dbReference type="PROSITE" id="PS51420">
    <property type="entry name" value="RHO"/>
    <property type="match status" value="1"/>
</dbReference>
<organism evidence="18 19">
    <name type="scientific">Gryllus longicercus</name>
    <dbReference type="NCBI Taxonomy" id="2509291"/>
    <lineage>
        <taxon>Eukaryota</taxon>
        <taxon>Metazoa</taxon>
        <taxon>Ecdysozoa</taxon>
        <taxon>Arthropoda</taxon>
        <taxon>Hexapoda</taxon>
        <taxon>Insecta</taxon>
        <taxon>Pterygota</taxon>
        <taxon>Neoptera</taxon>
        <taxon>Polyneoptera</taxon>
        <taxon>Orthoptera</taxon>
        <taxon>Ensifera</taxon>
        <taxon>Gryllidea</taxon>
        <taxon>Grylloidea</taxon>
        <taxon>Gryllidae</taxon>
        <taxon>Gryllinae</taxon>
        <taxon>Gryllus</taxon>
    </lineage>
</organism>
<dbReference type="InterPro" id="IPR027417">
    <property type="entry name" value="P-loop_NTPase"/>
</dbReference>
<dbReference type="InterPro" id="IPR001806">
    <property type="entry name" value="Small_GTPase"/>
</dbReference>
<evidence type="ECO:0000256" key="15">
    <source>
        <dbReference type="ARBA" id="ARBA00023289"/>
    </source>
</evidence>
<sequence>MTGEMASSNIQGRHTRQPSKNTLLKVVILGDGGVGKSCLMNRFVSNHFDEHSFHTIGVEFLNKDIEINGEMYTLQIWDTAGQERFKSLRTPFYRGSDICLLTYAIDDRTSFRNLALWRNEFLYYADVKEGTTFPFIVVGNKVDMASEQREVTGEEARAWCEENGNPPFVETSAKDATNVEQAFSLAVESWARLEAKLDRPYIGDTVDLRRQQPEQRSSCCLYVGGNAD</sequence>
<keyword evidence="16" id="KW-0968">Cytoplasmic vesicle</keyword>
<name>A0AAN9VSD7_9ORTH</name>
<evidence type="ECO:0000256" key="1">
    <source>
        <dbReference type="ARBA" id="ARBA00001946"/>
    </source>
</evidence>
<evidence type="ECO:0000256" key="16">
    <source>
        <dbReference type="ARBA" id="ARBA00023329"/>
    </source>
</evidence>
<dbReference type="SMART" id="SM00174">
    <property type="entry name" value="RHO"/>
    <property type="match status" value="1"/>
</dbReference>
<evidence type="ECO:0000256" key="4">
    <source>
        <dbReference type="ARBA" id="ARBA00006270"/>
    </source>
</evidence>
<evidence type="ECO:0000256" key="6">
    <source>
        <dbReference type="ARBA" id="ARBA00022448"/>
    </source>
</evidence>
<keyword evidence="13" id="KW-0472">Membrane</keyword>
<dbReference type="EMBL" id="JAZDUA010000076">
    <property type="protein sequence ID" value="KAK7869348.1"/>
    <property type="molecule type" value="Genomic_DNA"/>
</dbReference>
<keyword evidence="19" id="KW-1185">Reference proteome</keyword>
<dbReference type="Gene3D" id="3.40.50.300">
    <property type="entry name" value="P-loop containing nucleotide triphosphate hydrolases"/>
    <property type="match status" value="1"/>
</dbReference>
<dbReference type="SUPFAM" id="SSF52540">
    <property type="entry name" value="P-loop containing nucleoside triphosphate hydrolases"/>
    <property type="match status" value="1"/>
</dbReference>
<dbReference type="PRINTS" id="PR00449">
    <property type="entry name" value="RASTRNSFRMNG"/>
</dbReference>
<dbReference type="PROSITE" id="PS51421">
    <property type="entry name" value="RAS"/>
    <property type="match status" value="1"/>
</dbReference>
<comment type="similarity">
    <text evidence="4">Belongs to the small GTPase superfamily. Rab family.</text>
</comment>
<comment type="cofactor">
    <cofactor evidence="1">
        <name>Mg(2+)</name>
        <dbReference type="ChEBI" id="CHEBI:18420"/>
    </cofactor>
</comment>
<dbReference type="GO" id="GO:0005764">
    <property type="term" value="C:lysosome"/>
    <property type="evidence" value="ECO:0007669"/>
    <property type="project" value="TreeGrafter"/>
</dbReference>
<dbReference type="InterPro" id="IPR005225">
    <property type="entry name" value="Small_GTP-bd"/>
</dbReference>
<dbReference type="GO" id="GO:0042147">
    <property type="term" value="P:retrograde transport, endosome to Golgi"/>
    <property type="evidence" value="ECO:0007669"/>
    <property type="project" value="TreeGrafter"/>
</dbReference>
<accession>A0AAN9VSD7</accession>
<dbReference type="GO" id="GO:0015031">
    <property type="term" value="P:protein transport"/>
    <property type="evidence" value="ECO:0007669"/>
    <property type="project" value="UniProtKB-KW"/>
</dbReference>
<proteinExistence type="inferred from homology"/>
<evidence type="ECO:0000256" key="12">
    <source>
        <dbReference type="ARBA" id="ARBA00023134"/>
    </source>
</evidence>
<comment type="catalytic activity">
    <reaction evidence="17">
        <text>GTP + H2O = GDP + phosphate + H(+)</text>
        <dbReference type="Rhea" id="RHEA:19669"/>
        <dbReference type="ChEBI" id="CHEBI:15377"/>
        <dbReference type="ChEBI" id="CHEBI:15378"/>
        <dbReference type="ChEBI" id="CHEBI:37565"/>
        <dbReference type="ChEBI" id="CHEBI:43474"/>
        <dbReference type="ChEBI" id="CHEBI:58189"/>
        <dbReference type="EC" id="3.6.5.2"/>
    </reaction>
    <physiologicalReaction direction="left-to-right" evidence="17">
        <dbReference type="Rhea" id="RHEA:19670"/>
    </physiologicalReaction>
</comment>
<keyword evidence="12" id="KW-0342">GTP-binding</keyword>
<dbReference type="GO" id="GO:0005829">
    <property type="term" value="C:cytosol"/>
    <property type="evidence" value="ECO:0007669"/>
    <property type="project" value="GOC"/>
</dbReference>
<keyword evidence="9" id="KW-0547">Nucleotide-binding</keyword>
<evidence type="ECO:0000256" key="10">
    <source>
        <dbReference type="ARBA" id="ARBA00022801"/>
    </source>
</evidence>
<dbReference type="GO" id="GO:0030670">
    <property type="term" value="C:phagocytic vesicle membrane"/>
    <property type="evidence" value="ECO:0007669"/>
    <property type="project" value="UniProtKB-SubCell"/>
</dbReference>
<comment type="caution">
    <text evidence="18">The sequence shown here is derived from an EMBL/GenBank/DDBJ whole genome shotgun (WGS) entry which is preliminary data.</text>
</comment>
<dbReference type="FunFam" id="3.40.50.300:FF:000360">
    <property type="entry name" value="RAB9B, member RAS oncogene family"/>
    <property type="match status" value="1"/>
</dbReference>
<evidence type="ECO:0000256" key="14">
    <source>
        <dbReference type="ARBA" id="ARBA00023288"/>
    </source>
</evidence>
<dbReference type="GO" id="GO:0005525">
    <property type="term" value="F:GTP binding"/>
    <property type="evidence" value="ECO:0007669"/>
    <property type="project" value="UniProtKB-KW"/>
</dbReference>
<dbReference type="Proteomes" id="UP001378592">
    <property type="component" value="Unassembled WGS sequence"/>
</dbReference>
<evidence type="ECO:0000256" key="7">
    <source>
        <dbReference type="ARBA" id="ARBA00022475"/>
    </source>
</evidence>
<dbReference type="GO" id="GO:0005886">
    <property type="term" value="C:plasma membrane"/>
    <property type="evidence" value="ECO:0007669"/>
    <property type="project" value="UniProtKB-SubCell"/>
</dbReference>
<reference evidence="18 19" key="1">
    <citation type="submission" date="2024-03" db="EMBL/GenBank/DDBJ databases">
        <title>The genome assembly and annotation of the cricket Gryllus longicercus Weissman &amp; Gray.</title>
        <authorList>
            <person name="Szrajer S."/>
            <person name="Gray D."/>
            <person name="Ylla G."/>
        </authorList>
    </citation>
    <scope>NUCLEOTIDE SEQUENCE [LARGE SCALE GENOMIC DNA]</scope>
    <source>
        <strain evidence="18">DAG 2021-001</strain>
        <tissue evidence="18">Whole body minus gut</tissue>
    </source>
</reference>
<evidence type="ECO:0000256" key="17">
    <source>
        <dbReference type="ARBA" id="ARBA00047660"/>
    </source>
</evidence>
<dbReference type="PANTHER" id="PTHR47981:SF1">
    <property type="entry name" value="RE17845P"/>
    <property type="match status" value="1"/>
</dbReference>
<gene>
    <name evidence="18" type="ORF">R5R35_012894</name>
</gene>
<dbReference type="Pfam" id="PF00071">
    <property type="entry name" value="Ras"/>
    <property type="match status" value="1"/>
</dbReference>
<dbReference type="PANTHER" id="PTHR47981">
    <property type="entry name" value="RAB FAMILY"/>
    <property type="match status" value="1"/>
</dbReference>
<dbReference type="PROSITE" id="PS51419">
    <property type="entry name" value="RAB"/>
    <property type="match status" value="1"/>
</dbReference>
<evidence type="ECO:0000313" key="19">
    <source>
        <dbReference type="Proteomes" id="UP001378592"/>
    </source>
</evidence>
<protein>
    <recommendedName>
        <fullName evidence="5">small monomeric GTPase</fullName>
        <ecNumber evidence="5">3.6.5.2</ecNumber>
    </recommendedName>
</protein>
<evidence type="ECO:0000256" key="5">
    <source>
        <dbReference type="ARBA" id="ARBA00011984"/>
    </source>
</evidence>
<evidence type="ECO:0000256" key="2">
    <source>
        <dbReference type="ARBA" id="ARBA00004193"/>
    </source>
</evidence>
<keyword evidence="8" id="KW-0597">Phosphoprotein</keyword>
<evidence type="ECO:0000256" key="13">
    <source>
        <dbReference type="ARBA" id="ARBA00023136"/>
    </source>
</evidence>
<dbReference type="GO" id="GO:0005770">
    <property type="term" value="C:late endosome"/>
    <property type="evidence" value="ECO:0007669"/>
    <property type="project" value="TreeGrafter"/>
</dbReference>
<dbReference type="SMART" id="SM00173">
    <property type="entry name" value="RAS"/>
    <property type="match status" value="1"/>
</dbReference>
<keyword evidence="7" id="KW-1003">Cell membrane</keyword>
<dbReference type="NCBIfam" id="TIGR00231">
    <property type="entry name" value="small_GTP"/>
    <property type="match status" value="1"/>
</dbReference>
<evidence type="ECO:0000256" key="8">
    <source>
        <dbReference type="ARBA" id="ARBA00022553"/>
    </source>
</evidence>
<evidence type="ECO:0000256" key="11">
    <source>
        <dbReference type="ARBA" id="ARBA00022927"/>
    </source>
</evidence>
<evidence type="ECO:0000256" key="3">
    <source>
        <dbReference type="ARBA" id="ARBA00004616"/>
    </source>
</evidence>
<keyword evidence="11" id="KW-0653">Protein transport</keyword>
<dbReference type="GO" id="GO:0003925">
    <property type="term" value="F:G protein activity"/>
    <property type="evidence" value="ECO:0007669"/>
    <property type="project" value="UniProtKB-EC"/>
</dbReference>
<dbReference type="EC" id="3.6.5.2" evidence="5"/>
<evidence type="ECO:0000313" key="18">
    <source>
        <dbReference type="EMBL" id="KAK7869348.1"/>
    </source>
</evidence>
<dbReference type="SMART" id="SM00175">
    <property type="entry name" value="RAB"/>
    <property type="match status" value="1"/>
</dbReference>
<keyword evidence="10" id="KW-0378">Hydrolase</keyword>
<keyword evidence="15" id="KW-0636">Prenylation</keyword>